<evidence type="ECO:0000313" key="8">
    <source>
        <dbReference type="Proteomes" id="UP000433483"/>
    </source>
</evidence>
<gene>
    <name evidence="6" type="ORF">PF001_g10347</name>
    <name evidence="5" type="ORF">PF002_g11722</name>
    <name evidence="4" type="ORF">PF005_g3661</name>
    <name evidence="3" type="ORF">PF006_g10345</name>
    <name evidence="2" type="ORF">PF007_g11142</name>
    <name evidence="1" type="ORF">PF009_g12284</name>
</gene>
<evidence type="ECO:0000313" key="3">
    <source>
        <dbReference type="EMBL" id="KAE9144747.1"/>
    </source>
</evidence>
<evidence type="ECO:0000313" key="1">
    <source>
        <dbReference type="EMBL" id="KAE8937823.1"/>
    </source>
</evidence>
<dbReference type="EMBL" id="QXGF01000608">
    <property type="protein sequence ID" value="KAE8937823.1"/>
    <property type="molecule type" value="Genomic_DNA"/>
</dbReference>
<comment type="caution">
    <text evidence="3">The sequence shown here is derived from an EMBL/GenBank/DDBJ whole genome shotgun (WGS) entry which is preliminary data.</text>
</comment>
<evidence type="ECO:0000313" key="4">
    <source>
        <dbReference type="EMBL" id="KAE9229937.1"/>
    </source>
</evidence>
<dbReference type="EMBL" id="QXGE01000519">
    <property type="protein sequence ID" value="KAE9310142.1"/>
    <property type="molecule type" value="Genomic_DNA"/>
</dbReference>
<dbReference type="EMBL" id="QXFZ01000549">
    <property type="protein sequence ID" value="KAE9112331.1"/>
    <property type="molecule type" value="Genomic_DNA"/>
</dbReference>
<evidence type="ECO:0000313" key="10">
    <source>
        <dbReference type="Proteomes" id="UP000440367"/>
    </source>
</evidence>
<evidence type="ECO:0000313" key="5">
    <source>
        <dbReference type="EMBL" id="KAE9234709.1"/>
    </source>
</evidence>
<dbReference type="Proteomes" id="UP000429523">
    <property type="component" value="Unassembled WGS sequence"/>
</dbReference>
<evidence type="ECO:0000313" key="7">
    <source>
        <dbReference type="Proteomes" id="UP000429523"/>
    </source>
</evidence>
<dbReference type="Proteomes" id="UP000440732">
    <property type="component" value="Unassembled WGS sequence"/>
</dbReference>
<evidence type="ECO:0000313" key="9">
    <source>
        <dbReference type="Proteomes" id="UP000437068"/>
    </source>
</evidence>
<keyword evidence="8" id="KW-1185">Reference proteome</keyword>
<dbReference type="Proteomes" id="UP000437068">
    <property type="component" value="Unassembled WGS sequence"/>
</dbReference>
<dbReference type="Proteomes" id="UP000441208">
    <property type="component" value="Unassembled WGS sequence"/>
</dbReference>
<dbReference type="EMBL" id="QXGD01000544">
    <property type="protein sequence ID" value="KAE9234709.1"/>
    <property type="molecule type" value="Genomic_DNA"/>
</dbReference>
<evidence type="ECO:0000313" key="2">
    <source>
        <dbReference type="EMBL" id="KAE9112331.1"/>
    </source>
</evidence>
<dbReference type="EMBL" id="QXGA01000517">
    <property type="protein sequence ID" value="KAE9144747.1"/>
    <property type="molecule type" value="Genomic_DNA"/>
</dbReference>
<evidence type="ECO:0000313" key="11">
    <source>
        <dbReference type="Proteomes" id="UP000440732"/>
    </source>
</evidence>
<protein>
    <submittedName>
        <fullName evidence="3">Uncharacterized protein</fullName>
    </submittedName>
</protein>
<dbReference type="EMBL" id="QXGB01000110">
    <property type="protein sequence ID" value="KAE9229937.1"/>
    <property type="molecule type" value="Genomic_DNA"/>
</dbReference>
<evidence type="ECO:0000313" key="12">
    <source>
        <dbReference type="Proteomes" id="UP000441208"/>
    </source>
</evidence>
<evidence type="ECO:0000313" key="6">
    <source>
        <dbReference type="EMBL" id="KAE9310142.1"/>
    </source>
</evidence>
<dbReference type="AlphaFoldDB" id="A0A6A3UCP5"/>
<dbReference type="Proteomes" id="UP000440367">
    <property type="component" value="Unassembled WGS sequence"/>
</dbReference>
<sequence length="126" mass="13849">MTFSNTQCLLVLFPVAATPSSPIALYLSFIFITHSAGTEWALSYNVNPWNNTYTRLLYLGQRCRAAPDIVADLVTAAACIIPPPFDCSSALHLLIEVCCDCFTLIIADIATTIWTCFSRGWTHTPS</sequence>
<dbReference type="Proteomes" id="UP000433483">
    <property type="component" value="Unassembled WGS sequence"/>
</dbReference>
<proteinExistence type="predicted"/>
<organism evidence="3 11">
    <name type="scientific">Phytophthora fragariae</name>
    <dbReference type="NCBI Taxonomy" id="53985"/>
    <lineage>
        <taxon>Eukaryota</taxon>
        <taxon>Sar</taxon>
        <taxon>Stramenopiles</taxon>
        <taxon>Oomycota</taxon>
        <taxon>Peronosporomycetes</taxon>
        <taxon>Peronosporales</taxon>
        <taxon>Peronosporaceae</taxon>
        <taxon>Phytophthora</taxon>
    </lineage>
</organism>
<name>A0A6A3UCP5_9STRA</name>
<reference evidence="7 8" key="1">
    <citation type="submission" date="2018-08" db="EMBL/GenBank/DDBJ databases">
        <title>Genomic investigation of the strawberry pathogen Phytophthora fragariae indicates pathogenicity is determined by transcriptional variation in three key races.</title>
        <authorList>
            <person name="Adams T.M."/>
            <person name="Armitage A.D."/>
            <person name="Sobczyk M.K."/>
            <person name="Bates H.J."/>
            <person name="Dunwell J.M."/>
            <person name="Nellist C.F."/>
            <person name="Harrison R.J."/>
        </authorList>
    </citation>
    <scope>NUCLEOTIDE SEQUENCE [LARGE SCALE GENOMIC DNA]</scope>
    <source>
        <strain evidence="6 9">A4</strain>
        <strain evidence="5 10">BC-1</strain>
        <strain evidence="4 8">NOV-27</strain>
        <strain evidence="3 11">NOV-5</strain>
        <strain evidence="2 12">NOV-71</strain>
        <strain evidence="1 7">NOV-9</strain>
    </source>
</reference>
<accession>A0A6A3UCP5</accession>